<organism evidence="2 3">
    <name type="scientific">Streptacidiphilus alkalitolerans</name>
    <dbReference type="NCBI Taxonomy" id="3342712"/>
    <lineage>
        <taxon>Bacteria</taxon>
        <taxon>Bacillati</taxon>
        <taxon>Actinomycetota</taxon>
        <taxon>Actinomycetes</taxon>
        <taxon>Kitasatosporales</taxon>
        <taxon>Streptomycetaceae</taxon>
        <taxon>Streptacidiphilus</taxon>
    </lineage>
</organism>
<gene>
    <name evidence="2" type="ORF">ACEZDB_38670</name>
</gene>
<comment type="caution">
    <text evidence="2">The sequence shown here is derived from an EMBL/GenBank/DDBJ whole genome shotgun (WGS) entry which is preliminary data.</text>
</comment>
<evidence type="ECO:0000313" key="3">
    <source>
        <dbReference type="Proteomes" id="UP001592530"/>
    </source>
</evidence>
<dbReference type="PROSITE" id="PS50943">
    <property type="entry name" value="HTH_CROC1"/>
    <property type="match status" value="1"/>
</dbReference>
<dbReference type="RefSeq" id="WP_380560301.1">
    <property type="nucleotide sequence ID" value="NZ_JBHEZY010000039.1"/>
</dbReference>
<dbReference type="InterPro" id="IPR043917">
    <property type="entry name" value="DUF5753"/>
</dbReference>
<dbReference type="Pfam" id="PF19054">
    <property type="entry name" value="DUF5753"/>
    <property type="match status" value="1"/>
</dbReference>
<dbReference type="CDD" id="cd00093">
    <property type="entry name" value="HTH_XRE"/>
    <property type="match status" value="1"/>
</dbReference>
<proteinExistence type="predicted"/>
<accession>A0ABV6XER0</accession>
<dbReference type="InterPro" id="IPR010982">
    <property type="entry name" value="Lambda_DNA-bd_dom_sf"/>
</dbReference>
<dbReference type="Gene3D" id="1.10.260.40">
    <property type="entry name" value="lambda repressor-like DNA-binding domains"/>
    <property type="match status" value="1"/>
</dbReference>
<dbReference type="EMBL" id="JBHEZY010000039">
    <property type="protein sequence ID" value="MFC1436573.1"/>
    <property type="molecule type" value="Genomic_DNA"/>
</dbReference>
<feature type="domain" description="HTH cro/C1-type" evidence="1">
    <location>
        <begin position="40"/>
        <end position="69"/>
    </location>
</feature>
<protein>
    <submittedName>
        <fullName evidence="2">Helix-turn-helix domain-containing protein</fullName>
    </submittedName>
</protein>
<evidence type="ECO:0000313" key="2">
    <source>
        <dbReference type="EMBL" id="MFC1436573.1"/>
    </source>
</evidence>
<dbReference type="InterPro" id="IPR001387">
    <property type="entry name" value="Cro/C1-type_HTH"/>
</dbReference>
<evidence type="ECO:0000259" key="1">
    <source>
        <dbReference type="PROSITE" id="PS50943"/>
    </source>
</evidence>
<dbReference type="Pfam" id="PF13560">
    <property type="entry name" value="HTH_31"/>
    <property type="match status" value="1"/>
</dbReference>
<dbReference type="SUPFAM" id="SSF47413">
    <property type="entry name" value="lambda repressor-like DNA-binding domains"/>
    <property type="match status" value="1"/>
</dbReference>
<name>A0ABV6XER0_9ACTN</name>
<dbReference type="Proteomes" id="UP001592530">
    <property type="component" value="Unassembled WGS sequence"/>
</dbReference>
<sequence>MPAREQPTARQVRLGALLRGLRGDRGQSVVKTLAWSEAKISRIESGRSSISADDLSRLLDLYEIESDDLRAYLEDLRRRGGVQGWESDPALRGILSPEYAEFIGFENDASEMYNVQATVVPGLLQTVNYTKAALLLQVQEDLTEEEVEKLSEVRAKRQQAWQRPVPLTFWGIISESVLRHNVGGEAVMKEQLEYLLELSRRFEKTINLHILPEESGAHAALYPFAILSFPERWEPDVVYIEGLTGTRYLEKQNETAAYGKLFRRLLAETLRKRESRQVIRQYAEKWS</sequence>
<reference evidence="2 3" key="1">
    <citation type="submission" date="2024-09" db="EMBL/GenBank/DDBJ databases">
        <authorList>
            <person name="Lee S.D."/>
        </authorList>
    </citation>
    <scope>NUCLEOTIDE SEQUENCE [LARGE SCALE GENOMIC DNA]</scope>
    <source>
        <strain evidence="2 3">N1-3</strain>
    </source>
</reference>